<evidence type="ECO:0000313" key="2">
    <source>
        <dbReference type="EMBL" id="VTJ86149.1"/>
    </source>
</evidence>
<dbReference type="Proteomes" id="UP000662637">
    <property type="component" value="Unassembled WGS sequence"/>
</dbReference>
<gene>
    <name evidence="1" type="ORF">GHT09_007728</name>
    <name evidence="2" type="ORF">MONAX_5E040397</name>
</gene>
<reference evidence="1" key="2">
    <citation type="submission" date="2020-08" db="EMBL/GenBank/DDBJ databases">
        <authorList>
            <person name="Shumante A."/>
            <person name="Zimin A.V."/>
            <person name="Puiu D."/>
            <person name="Salzberg S.L."/>
        </authorList>
    </citation>
    <scope>NUCLEOTIDE SEQUENCE</scope>
    <source>
        <strain evidence="1">WC2-LM</strain>
        <tissue evidence="1">Liver</tissue>
    </source>
</reference>
<evidence type="ECO:0000313" key="3">
    <source>
        <dbReference type="Proteomes" id="UP000335636"/>
    </source>
</evidence>
<dbReference type="Proteomes" id="UP000335636">
    <property type="component" value="Unassembled WGS sequence"/>
</dbReference>
<accession>A0A5E4CYJ9</accession>
<dbReference type="AlphaFoldDB" id="A0A5E4CYJ9"/>
<protein>
    <submittedName>
        <fullName evidence="2">Uncharacterized protein</fullName>
    </submittedName>
</protein>
<name>A0A5E4CYJ9_MARMO</name>
<evidence type="ECO:0000313" key="1">
    <source>
        <dbReference type="EMBL" id="KAF7481065.1"/>
    </source>
</evidence>
<proteinExistence type="predicted"/>
<dbReference type="EMBL" id="WJEC01000773">
    <property type="protein sequence ID" value="KAF7481065.1"/>
    <property type="molecule type" value="Genomic_DNA"/>
</dbReference>
<keyword evidence="3" id="KW-1185">Reference proteome</keyword>
<organism evidence="2 3">
    <name type="scientific">Marmota monax</name>
    <name type="common">Woodchuck</name>
    <dbReference type="NCBI Taxonomy" id="9995"/>
    <lineage>
        <taxon>Eukaryota</taxon>
        <taxon>Metazoa</taxon>
        <taxon>Chordata</taxon>
        <taxon>Craniata</taxon>
        <taxon>Vertebrata</taxon>
        <taxon>Euteleostomi</taxon>
        <taxon>Mammalia</taxon>
        <taxon>Eutheria</taxon>
        <taxon>Euarchontoglires</taxon>
        <taxon>Glires</taxon>
        <taxon>Rodentia</taxon>
        <taxon>Sciuromorpha</taxon>
        <taxon>Sciuridae</taxon>
        <taxon>Xerinae</taxon>
        <taxon>Marmotini</taxon>
        <taxon>Marmota</taxon>
    </lineage>
</organism>
<sequence>MHVCPRGCGDFGDHGTPESFGAEEDWDPWHLSSGGCCGVLCPRGGLTSSPTSSRLELHCSEGEGALLGVMVSLAGLCRQGQPWRSLGREIADVEVAC</sequence>
<reference evidence="2 3" key="1">
    <citation type="submission" date="2019-04" db="EMBL/GenBank/DDBJ databases">
        <authorList>
            <person name="Alioto T."/>
            <person name="Alioto T."/>
        </authorList>
    </citation>
    <scope>NUCLEOTIDE SEQUENCE [LARGE SCALE GENOMIC DNA]</scope>
</reference>
<dbReference type="EMBL" id="CABDUW010002276">
    <property type="protein sequence ID" value="VTJ86149.1"/>
    <property type="molecule type" value="Genomic_DNA"/>
</dbReference>